<dbReference type="RefSeq" id="WP_011020049.1">
    <property type="nucleotide sequence ID" value="NZ_DUJS01000004.1"/>
</dbReference>
<dbReference type="EMBL" id="DUJS01000004">
    <property type="protein sequence ID" value="HII70874.1"/>
    <property type="molecule type" value="Genomic_DNA"/>
</dbReference>
<dbReference type="Gene3D" id="3.20.20.140">
    <property type="entry name" value="Metal-dependent hydrolases"/>
    <property type="match status" value="1"/>
</dbReference>
<comment type="caution">
    <text evidence="2">The sequence shown here is derived from an EMBL/GenBank/DDBJ whole genome shotgun (WGS) entry which is preliminary data.</text>
</comment>
<dbReference type="AlphaFoldDB" id="A0A832THQ4"/>
<evidence type="ECO:0000259" key="1">
    <source>
        <dbReference type="SMART" id="SM00481"/>
    </source>
</evidence>
<proteinExistence type="predicted"/>
<feature type="domain" description="Polymerase/histidinol phosphatase N-terminal" evidence="1">
    <location>
        <begin position="13"/>
        <end position="86"/>
    </location>
</feature>
<accession>A0A832THQ4</accession>
<dbReference type="GeneID" id="1478276"/>
<dbReference type="PANTHER" id="PTHR36928:SF1">
    <property type="entry name" value="PHOSPHATASE YCDX-RELATED"/>
    <property type="match status" value="1"/>
</dbReference>
<sequence>MVRKPKKFPKRRYELHAHTYLTDGELLPAEFLRRAEELKHEALVFTEHVDPSNLEDAVSRLAEACDALRGYYRTEPVPGAELTHVPPDLIPELAEEARDNGARVVLVHGETPAEPVKPGTNEVAASCDAVDVLAHPGLIDLETARMASENGVALEITTKRGHCLANGWVVRVALETDVELVLNTDAHLPGDLLKPEEAATAAMGAGLPEKMLKWVLEEVPRKILKKR</sequence>
<organism evidence="2 3">
    <name type="scientific">Methanopyrus kandleri</name>
    <dbReference type="NCBI Taxonomy" id="2320"/>
    <lineage>
        <taxon>Archaea</taxon>
        <taxon>Methanobacteriati</taxon>
        <taxon>Methanobacteriota</taxon>
        <taxon>Methanomada group</taxon>
        <taxon>Methanopyri</taxon>
        <taxon>Methanopyrales</taxon>
        <taxon>Methanopyraceae</taxon>
        <taxon>Methanopyrus</taxon>
    </lineage>
</organism>
<dbReference type="InterPro" id="IPR050243">
    <property type="entry name" value="PHP_phosphatase"/>
</dbReference>
<reference evidence="2" key="1">
    <citation type="journal article" date="2020" name="bioRxiv">
        <title>A rank-normalized archaeal taxonomy based on genome phylogeny resolves widespread incomplete and uneven classifications.</title>
        <authorList>
            <person name="Rinke C."/>
            <person name="Chuvochina M."/>
            <person name="Mussig A.J."/>
            <person name="Chaumeil P.-A."/>
            <person name="Waite D.W."/>
            <person name="Whitman W.B."/>
            <person name="Parks D.H."/>
            <person name="Hugenholtz P."/>
        </authorList>
    </citation>
    <scope>NUCLEOTIDE SEQUENCE</scope>
    <source>
        <strain evidence="2">UBA8853</strain>
    </source>
</reference>
<dbReference type="SMART" id="SM00481">
    <property type="entry name" value="POLIIIAc"/>
    <property type="match status" value="1"/>
</dbReference>
<dbReference type="GO" id="GO:0042578">
    <property type="term" value="F:phosphoric ester hydrolase activity"/>
    <property type="evidence" value="ECO:0007669"/>
    <property type="project" value="TreeGrafter"/>
</dbReference>
<gene>
    <name evidence="2" type="ORF">HA336_06555</name>
</gene>
<evidence type="ECO:0000313" key="3">
    <source>
        <dbReference type="Proteomes" id="UP000619545"/>
    </source>
</evidence>
<dbReference type="Proteomes" id="UP000619545">
    <property type="component" value="Unassembled WGS sequence"/>
</dbReference>
<dbReference type="GO" id="GO:0005829">
    <property type="term" value="C:cytosol"/>
    <property type="evidence" value="ECO:0007669"/>
    <property type="project" value="TreeGrafter"/>
</dbReference>
<dbReference type="InterPro" id="IPR016195">
    <property type="entry name" value="Pol/histidinol_Pase-like"/>
</dbReference>
<dbReference type="OMA" id="GHNITNG"/>
<dbReference type="InterPro" id="IPR003141">
    <property type="entry name" value="Pol/His_phosphatase_N"/>
</dbReference>
<dbReference type="GO" id="GO:0008270">
    <property type="term" value="F:zinc ion binding"/>
    <property type="evidence" value="ECO:0007669"/>
    <property type="project" value="TreeGrafter"/>
</dbReference>
<protein>
    <submittedName>
        <fullName evidence="2">Histidinol phosphate phosphatase domain-containing protein</fullName>
    </submittedName>
</protein>
<evidence type="ECO:0000313" key="2">
    <source>
        <dbReference type="EMBL" id="HII70874.1"/>
    </source>
</evidence>
<dbReference type="SUPFAM" id="SSF89550">
    <property type="entry name" value="PHP domain-like"/>
    <property type="match status" value="1"/>
</dbReference>
<name>A0A832THQ4_9EURY</name>
<dbReference type="NCBIfam" id="NF004981">
    <property type="entry name" value="PRK06361.1"/>
    <property type="match status" value="1"/>
</dbReference>
<dbReference type="PANTHER" id="PTHR36928">
    <property type="entry name" value="PHOSPHATASE YCDX-RELATED"/>
    <property type="match status" value="1"/>
</dbReference>